<gene>
    <name evidence="1" type="ORF">Lqua_1525</name>
    <name evidence="2" type="ORF">NCTC12376_01254</name>
</gene>
<name>A0A378KSC0_9GAMM</name>
<dbReference type="EMBL" id="UGOW01000001">
    <property type="protein sequence ID" value="STY17455.1"/>
    <property type="molecule type" value="Genomic_DNA"/>
</dbReference>
<dbReference type="Proteomes" id="UP000254230">
    <property type="component" value="Unassembled WGS sequence"/>
</dbReference>
<evidence type="ECO:0000313" key="3">
    <source>
        <dbReference type="Proteomes" id="UP000054639"/>
    </source>
</evidence>
<sequence>MMGRIKFVRIPLASTNPDTSVTPRATTSKCPTPALPPKAIFNTTQTIKPANHTALSVVDRKMKFPDSRFFNQLKSEEHKQFFNRRRERYKYYENYSAALALPCSKYELVRKQNDRSAMLALSRNNIIEHANRRVDLFFYTLIAYYKTGLFPTNGHTSLQHGRGRTLFRDDKESNLTQACHSSFTPALLDKSIYQKSRFGKQHKSLLSGTHLMDSLNSTVELPPFVNELDDVLEHLCRQKSLELVGQVSQGTLNPIEGLELFLKMMKDALTELKQSADKRIPSAVLQHSLSGQKYINPKLIDLVMRGTLRTTFLTDTDTVSDEYIQLLLRMNPEEKALSEHNNETRQKLYLDKIADMQKEILETKSELNYSTSRSHWNR</sequence>
<evidence type="ECO:0000313" key="4">
    <source>
        <dbReference type="Proteomes" id="UP000254230"/>
    </source>
</evidence>
<keyword evidence="3" id="KW-1185">Reference proteome</keyword>
<dbReference type="OrthoDB" id="5648050at2"/>
<evidence type="ECO:0000313" key="2">
    <source>
        <dbReference type="EMBL" id="STY17455.1"/>
    </source>
</evidence>
<evidence type="ECO:0000313" key="1">
    <source>
        <dbReference type="EMBL" id="KTD51298.1"/>
    </source>
</evidence>
<reference evidence="1 3" key="1">
    <citation type="submission" date="2015-11" db="EMBL/GenBank/DDBJ databases">
        <title>Genomic analysis of 38 Legionella species identifies large and diverse effector repertoires.</title>
        <authorList>
            <person name="Burstein D."/>
            <person name="Amaro F."/>
            <person name="Zusman T."/>
            <person name="Lifshitz Z."/>
            <person name="Cohen O."/>
            <person name="Gilbert J.A."/>
            <person name="Pupko T."/>
            <person name="Shuman H.A."/>
            <person name="Segal G."/>
        </authorList>
    </citation>
    <scope>NUCLEOTIDE SEQUENCE [LARGE SCALE GENOMIC DNA]</scope>
    <source>
        <strain evidence="1 3">ATCC 49507</strain>
    </source>
</reference>
<dbReference type="Proteomes" id="UP000054639">
    <property type="component" value="Unassembled WGS sequence"/>
</dbReference>
<reference evidence="2 4" key="2">
    <citation type="submission" date="2018-06" db="EMBL/GenBank/DDBJ databases">
        <authorList>
            <consortium name="Pathogen Informatics"/>
            <person name="Doyle S."/>
        </authorList>
    </citation>
    <scope>NUCLEOTIDE SEQUENCE [LARGE SCALE GENOMIC DNA]</scope>
    <source>
        <strain evidence="2 4">NCTC12376</strain>
    </source>
</reference>
<proteinExistence type="predicted"/>
<organism evidence="2 4">
    <name type="scientific">Legionella quateirensis</name>
    <dbReference type="NCBI Taxonomy" id="45072"/>
    <lineage>
        <taxon>Bacteria</taxon>
        <taxon>Pseudomonadati</taxon>
        <taxon>Pseudomonadota</taxon>
        <taxon>Gammaproteobacteria</taxon>
        <taxon>Legionellales</taxon>
        <taxon>Legionellaceae</taxon>
        <taxon>Legionella</taxon>
    </lineage>
</organism>
<dbReference type="RefSeq" id="WP_058473682.1">
    <property type="nucleotide sequence ID" value="NZ_CAAAIL010000003.1"/>
</dbReference>
<accession>A0A378KSC0</accession>
<dbReference type="EMBL" id="LNYR01000012">
    <property type="protein sequence ID" value="KTD51298.1"/>
    <property type="molecule type" value="Genomic_DNA"/>
</dbReference>
<dbReference type="AlphaFoldDB" id="A0A378KSC0"/>
<protein>
    <submittedName>
        <fullName evidence="2">Uncharacterized protein</fullName>
    </submittedName>
</protein>